<evidence type="ECO:0000313" key="3">
    <source>
        <dbReference type="EMBL" id="KAF2850401.1"/>
    </source>
</evidence>
<dbReference type="Proteomes" id="UP000799423">
    <property type="component" value="Unassembled WGS sequence"/>
</dbReference>
<keyword evidence="1" id="KW-0812">Transmembrane</keyword>
<proteinExistence type="predicted"/>
<evidence type="ECO:0000313" key="4">
    <source>
        <dbReference type="Proteomes" id="UP000799423"/>
    </source>
</evidence>
<keyword evidence="1" id="KW-1133">Transmembrane helix</keyword>
<reference evidence="3" key="1">
    <citation type="submission" date="2020-01" db="EMBL/GenBank/DDBJ databases">
        <authorList>
            <consortium name="DOE Joint Genome Institute"/>
            <person name="Haridas S."/>
            <person name="Albert R."/>
            <person name="Binder M."/>
            <person name="Bloem J."/>
            <person name="Labutti K."/>
            <person name="Salamov A."/>
            <person name="Andreopoulos B."/>
            <person name="Baker S.E."/>
            <person name="Barry K."/>
            <person name="Bills G."/>
            <person name="Bluhm B.H."/>
            <person name="Cannon C."/>
            <person name="Castanera R."/>
            <person name="Culley D.E."/>
            <person name="Daum C."/>
            <person name="Ezra D."/>
            <person name="Gonzalez J.B."/>
            <person name="Henrissat B."/>
            <person name="Kuo A."/>
            <person name="Liang C."/>
            <person name="Lipzen A."/>
            <person name="Lutzoni F."/>
            <person name="Magnuson J."/>
            <person name="Mondo S."/>
            <person name="Nolan M."/>
            <person name="Ohm R."/>
            <person name="Pangilinan J."/>
            <person name="Park H.-J."/>
            <person name="Ramirez L."/>
            <person name="Alfaro M."/>
            <person name="Sun H."/>
            <person name="Tritt A."/>
            <person name="Yoshinaga Y."/>
            <person name="Zwiers L.-H."/>
            <person name="Turgeon B.G."/>
            <person name="Goodwin S.B."/>
            <person name="Spatafora J.W."/>
            <person name="Crous P.W."/>
            <person name="Grigoriev I.V."/>
        </authorList>
    </citation>
    <scope>NUCLEOTIDE SEQUENCE</scope>
    <source>
        <strain evidence="3">IPT5</strain>
    </source>
</reference>
<feature type="signal peptide" evidence="2">
    <location>
        <begin position="1"/>
        <end position="23"/>
    </location>
</feature>
<evidence type="ECO:0000256" key="2">
    <source>
        <dbReference type="SAM" id="SignalP"/>
    </source>
</evidence>
<sequence length="120" mass="13787">MYSTHMRIIFILVLSLSTMKCRTCTRIRPGLYISRDLSGRIWRVSGTGRRIITVSICEACSNTFEAVCQGIQRHLQHTAQAQRYIKGCLFAFSPFLAFSSCSFLFRLGRLLRPTKHHKES</sequence>
<keyword evidence="2" id="KW-0732">Signal</keyword>
<feature type="chain" id="PRO_5025609523" description="C2H2-type domain-containing protein" evidence="2">
    <location>
        <begin position="24"/>
        <end position="120"/>
    </location>
</feature>
<feature type="transmembrane region" description="Helical" evidence="1">
    <location>
        <begin position="84"/>
        <end position="105"/>
    </location>
</feature>
<dbReference type="EMBL" id="MU006307">
    <property type="protein sequence ID" value="KAF2850401.1"/>
    <property type="molecule type" value="Genomic_DNA"/>
</dbReference>
<evidence type="ECO:0000256" key="1">
    <source>
        <dbReference type="SAM" id="Phobius"/>
    </source>
</evidence>
<dbReference type="AlphaFoldDB" id="A0A6A7B4G9"/>
<keyword evidence="1" id="KW-0472">Membrane</keyword>
<name>A0A6A7B4G9_9PLEO</name>
<gene>
    <name evidence="3" type="ORF">T440DRAFT_112170</name>
</gene>
<protein>
    <recommendedName>
        <fullName evidence="5">C2H2-type domain-containing protein</fullName>
    </recommendedName>
</protein>
<keyword evidence="4" id="KW-1185">Reference proteome</keyword>
<organism evidence="3 4">
    <name type="scientific">Plenodomus tracheiphilus IPT5</name>
    <dbReference type="NCBI Taxonomy" id="1408161"/>
    <lineage>
        <taxon>Eukaryota</taxon>
        <taxon>Fungi</taxon>
        <taxon>Dikarya</taxon>
        <taxon>Ascomycota</taxon>
        <taxon>Pezizomycotina</taxon>
        <taxon>Dothideomycetes</taxon>
        <taxon>Pleosporomycetidae</taxon>
        <taxon>Pleosporales</taxon>
        <taxon>Pleosporineae</taxon>
        <taxon>Leptosphaeriaceae</taxon>
        <taxon>Plenodomus</taxon>
    </lineage>
</organism>
<accession>A0A6A7B4G9</accession>
<evidence type="ECO:0008006" key="5">
    <source>
        <dbReference type="Google" id="ProtNLM"/>
    </source>
</evidence>